<keyword evidence="2" id="KW-1133">Transmembrane helix</keyword>
<evidence type="ECO:0000256" key="2">
    <source>
        <dbReference type="SAM" id="Phobius"/>
    </source>
</evidence>
<evidence type="ECO:0000259" key="3">
    <source>
        <dbReference type="Pfam" id="PF24357"/>
    </source>
</evidence>
<protein>
    <recommendedName>
        <fullName evidence="3">ABC transporter TMD0 domain-containing protein</fullName>
    </recommendedName>
</protein>
<dbReference type="InterPro" id="IPR056227">
    <property type="entry name" value="TMD0_ABC"/>
</dbReference>
<comment type="subcellular location">
    <subcellularLocation>
        <location evidence="1">Membrane</location>
        <topology evidence="1">Multi-pass membrane protein</topology>
    </subcellularLocation>
</comment>
<dbReference type="Pfam" id="PF24357">
    <property type="entry name" value="TMD0_ABC"/>
    <property type="match status" value="1"/>
</dbReference>
<keyword evidence="2" id="KW-0812">Transmembrane</keyword>
<accession>A0A1D9PXD5</accession>
<proteinExistence type="predicted"/>
<dbReference type="Proteomes" id="UP000177798">
    <property type="component" value="Chromosome 2"/>
</dbReference>
<feature type="transmembrane region" description="Helical" evidence="2">
    <location>
        <begin position="41"/>
        <end position="63"/>
    </location>
</feature>
<dbReference type="VEuPathDB" id="FungiDB:sscle_02g021200"/>
<name>A0A1D9PXD5_SCLS1</name>
<feature type="transmembrane region" description="Helical" evidence="2">
    <location>
        <begin position="75"/>
        <end position="94"/>
    </location>
</feature>
<evidence type="ECO:0000313" key="4">
    <source>
        <dbReference type="EMBL" id="APA07350.1"/>
    </source>
</evidence>
<dbReference type="OrthoDB" id="6500128at2759"/>
<feature type="domain" description="ABC transporter TMD0" evidence="3">
    <location>
        <begin position="18"/>
        <end position="149"/>
    </location>
</feature>
<evidence type="ECO:0000313" key="5">
    <source>
        <dbReference type="Proteomes" id="UP000177798"/>
    </source>
</evidence>
<dbReference type="AlphaFoldDB" id="A0A1D9PXD5"/>
<feature type="transmembrane region" description="Helical" evidence="2">
    <location>
        <begin position="106"/>
        <end position="125"/>
    </location>
</feature>
<feature type="transmembrane region" description="Helical" evidence="2">
    <location>
        <begin position="137"/>
        <end position="160"/>
    </location>
</feature>
<reference evidence="5" key="1">
    <citation type="journal article" date="2017" name="Genome Biol. Evol.">
        <title>The complete genome sequence of the phytopathogenic fungus Sclerotinia sclerotiorum reveals insights into the genome architecture of broad host range pathogens.</title>
        <authorList>
            <person name="Derbyshire M."/>
            <person name="Denton-Giles M."/>
            <person name="Hegedus D."/>
            <person name="Seifbarghy S."/>
            <person name="Rollins J."/>
            <person name="van Kan J."/>
            <person name="Seidl M.F."/>
            <person name="Faino L."/>
            <person name="Mbengue M."/>
            <person name="Navaud O."/>
            <person name="Raffaele S."/>
            <person name="Hammond-Kosack K."/>
            <person name="Heard S."/>
            <person name="Oliver R."/>
        </authorList>
    </citation>
    <scope>NUCLEOTIDE SEQUENCE [LARGE SCALE GENOMIC DNA]</scope>
    <source>
        <strain evidence="5">ATCC 18683 / 1980 / Ss-1</strain>
    </source>
</reference>
<dbReference type="GO" id="GO:0016020">
    <property type="term" value="C:membrane"/>
    <property type="evidence" value="ECO:0007669"/>
    <property type="project" value="UniProtKB-SubCell"/>
</dbReference>
<evidence type="ECO:0000256" key="1">
    <source>
        <dbReference type="ARBA" id="ARBA00004141"/>
    </source>
</evidence>
<keyword evidence="2" id="KW-0472">Membrane</keyword>
<gene>
    <name evidence="4" type="ORF">sscle_02g021200</name>
</gene>
<sequence length="165" mass="18585">MVSFDTVQPGWCGIDQDDSFGPVLKGCRENFDFTLVFEESILSLAPSAFLLLLVPARLVQLWGSRKKVRRGFWQLSRSIAFCILLSQIVFLVQWTKPDVIRTRLSVATAAVTIIEAISIFILSFMDHNRSVRPSTILQLYLSLSLLFSLGSRGSILRYLLQGVMV</sequence>
<organism evidence="4 5">
    <name type="scientific">Sclerotinia sclerotiorum (strain ATCC 18683 / 1980 / Ss-1)</name>
    <name type="common">White mold</name>
    <name type="synonym">Whetzelinia sclerotiorum</name>
    <dbReference type="NCBI Taxonomy" id="665079"/>
    <lineage>
        <taxon>Eukaryota</taxon>
        <taxon>Fungi</taxon>
        <taxon>Dikarya</taxon>
        <taxon>Ascomycota</taxon>
        <taxon>Pezizomycotina</taxon>
        <taxon>Leotiomycetes</taxon>
        <taxon>Helotiales</taxon>
        <taxon>Sclerotiniaceae</taxon>
        <taxon>Sclerotinia</taxon>
    </lineage>
</organism>
<dbReference type="EMBL" id="CP017815">
    <property type="protein sequence ID" value="APA07350.1"/>
    <property type="molecule type" value="Genomic_DNA"/>
</dbReference>